<keyword evidence="1" id="KW-0812">Transmembrane</keyword>
<sequence length="61" mass="7016">MVYNVPAILAYLLMFIVSIGIIKLVLYVNKSEARELALKEEYEKKQASNDEKIKEQVNEKG</sequence>
<organism evidence="2 3">
    <name type="scientific">Billgrantia endophytica</name>
    <dbReference type="NCBI Taxonomy" id="2033802"/>
    <lineage>
        <taxon>Bacteria</taxon>
        <taxon>Pseudomonadati</taxon>
        <taxon>Pseudomonadota</taxon>
        <taxon>Gammaproteobacteria</taxon>
        <taxon>Oceanospirillales</taxon>
        <taxon>Halomonadaceae</taxon>
        <taxon>Billgrantia</taxon>
    </lineage>
</organism>
<dbReference type="Proteomes" id="UP000235803">
    <property type="component" value="Unassembled WGS sequence"/>
</dbReference>
<keyword evidence="3" id="KW-1185">Reference proteome</keyword>
<feature type="transmembrane region" description="Helical" evidence="1">
    <location>
        <begin position="6"/>
        <end position="26"/>
    </location>
</feature>
<comment type="caution">
    <text evidence="2">The sequence shown here is derived from an EMBL/GenBank/DDBJ whole genome shotgun (WGS) entry which is preliminary data.</text>
</comment>
<accession>A0A2N7TUI4</accession>
<dbReference type="AlphaFoldDB" id="A0A2N7TUI4"/>
<keyword evidence="1" id="KW-1133">Transmembrane helix</keyword>
<evidence type="ECO:0000313" key="2">
    <source>
        <dbReference type="EMBL" id="PMR71808.1"/>
    </source>
</evidence>
<proteinExistence type="predicted"/>
<name>A0A2N7TUI4_9GAMM</name>
<gene>
    <name evidence="2" type="ORF">C1H69_23015</name>
</gene>
<keyword evidence="1" id="KW-0472">Membrane</keyword>
<reference evidence="2 3" key="1">
    <citation type="submission" date="2018-01" db="EMBL/GenBank/DDBJ databases">
        <title>Halomonas endophytica sp. nov., isolated from storage liquid in the stems of Populus euphratica.</title>
        <authorList>
            <person name="Chen C."/>
        </authorList>
    </citation>
    <scope>NUCLEOTIDE SEQUENCE [LARGE SCALE GENOMIC DNA]</scope>
    <source>
        <strain evidence="2 3">MC28</strain>
    </source>
</reference>
<evidence type="ECO:0000256" key="1">
    <source>
        <dbReference type="SAM" id="Phobius"/>
    </source>
</evidence>
<dbReference type="EMBL" id="PNRF01000050">
    <property type="protein sequence ID" value="PMR71808.1"/>
    <property type="molecule type" value="Genomic_DNA"/>
</dbReference>
<evidence type="ECO:0000313" key="3">
    <source>
        <dbReference type="Proteomes" id="UP000235803"/>
    </source>
</evidence>
<protein>
    <submittedName>
        <fullName evidence="2">Uncharacterized protein</fullName>
    </submittedName>
</protein>